<dbReference type="GeneID" id="92759413"/>
<reference evidence="10 12" key="1">
    <citation type="submission" date="2020-12" db="EMBL/GenBank/DDBJ databases">
        <title>FDA dAtabase for Regulatory Grade micrObial Sequences (FDA-ARGOS): Supporting development and validation of Infectious Disease Dx tests.</title>
        <authorList>
            <person name="Sproer C."/>
            <person name="Gronow S."/>
            <person name="Severitt S."/>
            <person name="Schroder I."/>
            <person name="Tallon L."/>
            <person name="Sadzewicz L."/>
            <person name="Zhao X."/>
            <person name="Boylan J."/>
            <person name="Ott S."/>
            <person name="Bowen H."/>
            <person name="Vavikolanu K."/>
            <person name="Mehta A."/>
            <person name="Aluvathingal J."/>
            <person name="Nadendla S."/>
            <person name="Lowell S."/>
            <person name="Myers T."/>
            <person name="Yan Y."/>
            <person name="Sichtig H."/>
        </authorList>
    </citation>
    <scope>NUCLEOTIDE SEQUENCE [LARGE SCALE GENOMIC DNA]</scope>
    <source>
        <strain evidence="10 12">FDAARGOS_1053</strain>
        <strain evidence="11">FDAARGOS_1191</strain>
    </source>
</reference>
<keyword evidence="3 8" id="KW-0813">Transport</keyword>
<dbReference type="AlphaFoldDB" id="A0A7T4EF93"/>
<dbReference type="PANTHER" id="PTHR30477:SF3">
    <property type="entry name" value="METAL TRANSPORT SYSTEM MEMBRANE PROTEIN CT_069-RELATED"/>
    <property type="match status" value="1"/>
</dbReference>
<evidence type="ECO:0000256" key="2">
    <source>
        <dbReference type="ARBA" id="ARBA00008034"/>
    </source>
</evidence>
<feature type="transmembrane region" description="Helical" evidence="9">
    <location>
        <begin position="47"/>
        <end position="68"/>
    </location>
</feature>
<keyword evidence="5 8" id="KW-0812">Transmembrane</keyword>
<dbReference type="GO" id="GO:0010043">
    <property type="term" value="P:response to zinc ion"/>
    <property type="evidence" value="ECO:0007669"/>
    <property type="project" value="TreeGrafter"/>
</dbReference>
<comment type="similarity">
    <text evidence="2 8">Belongs to the ABC-3 integral membrane protein family.</text>
</comment>
<dbReference type="OrthoDB" id="1016457at2"/>
<evidence type="ECO:0000313" key="12">
    <source>
        <dbReference type="Proteomes" id="UP000596145"/>
    </source>
</evidence>
<feature type="transmembrane region" description="Helical" evidence="9">
    <location>
        <begin position="150"/>
        <end position="168"/>
    </location>
</feature>
<dbReference type="EMBL" id="CP066007">
    <property type="protein sequence ID" value="QQB46297.1"/>
    <property type="molecule type" value="Genomic_DNA"/>
</dbReference>
<dbReference type="InterPro" id="IPR037294">
    <property type="entry name" value="ABC_BtuC-like"/>
</dbReference>
<name>A0A7T4EF93_9CORY</name>
<feature type="transmembrane region" description="Helical" evidence="9">
    <location>
        <begin position="209"/>
        <end position="229"/>
    </location>
</feature>
<sequence>MSILSPGEFLGTYGFFTTFTVCVLVGGLTGAFGCFLYLRGQSLISDVVGHSCLLGIVITFVIVAVFSGTPATPLLIVGAAISGVLAVGLTGLITRSTRLGGDAAMAVTLSLFYGGAMVILNLLNSTPLAGRASLGQYILGNAATARMSDITVIAVIAGILLVLVTALWKEFSLLIFDPAAARAMGFSPALLEPLLFAIPAVAIVSGIKAVGMILMVAFTILPSATVGWFSQTLSSMVIRSALVGAVSGAAGAYISICLGKVPTGPVVVLILFLCFLASLSARVALRRRGALA</sequence>
<keyword evidence="7 9" id="KW-0472">Membrane</keyword>
<evidence type="ECO:0000256" key="5">
    <source>
        <dbReference type="ARBA" id="ARBA00022692"/>
    </source>
</evidence>
<dbReference type="Proteomes" id="UP000617681">
    <property type="component" value="Chromosome"/>
</dbReference>
<dbReference type="EMBL" id="CP069534">
    <property type="protein sequence ID" value="QRP71236.1"/>
    <property type="molecule type" value="Genomic_DNA"/>
</dbReference>
<evidence type="ECO:0000256" key="4">
    <source>
        <dbReference type="ARBA" id="ARBA00022475"/>
    </source>
</evidence>
<comment type="subcellular location">
    <subcellularLocation>
        <location evidence="1 8">Cell membrane</location>
        <topology evidence="1 8">Multi-pass membrane protein</topology>
    </subcellularLocation>
</comment>
<dbReference type="PANTHER" id="PTHR30477">
    <property type="entry name" value="ABC-TRANSPORTER METAL-BINDING PROTEIN"/>
    <property type="match status" value="1"/>
</dbReference>
<protein>
    <submittedName>
        <fullName evidence="10">Metal ABC transporter permease</fullName>
    </submittedName>
</protein>
<evidence type="ECO:0000256" key="7">
    <source>
        <dbReference type="ARBA" id="ARBA00023136"/>
    </source>
</evidence>
<dbReference type="Pfam" id="PF00950">
    <property type="entry name" value="ABC-3"/>
    <property type="match status" value="1"/>
</dbReference>
<gene>
    <name evidence="10" type="ORF">I6I10_12825</name>
    <name evidence="11" type="ORF">I6J21_03540</name>
</gene>
<dbReference type="Proteomes" id="UP000596145">
    <property type="component" value="Chromosome"/>
</dbReference>
<proteinExistence type="inferred from homology"/>
<evidence type="ECO:0000256" key="6">
    <source>
        <dbReference type="ARBA" id="ARBA00022989"/>
    </source>
</evidence>
<accession>A0A7T4EF93</accession>
<dbReference type="Gene3D" id="1.10.3470.10">
    <property type="entry name" value="ABC transporter involved in vitamin B12 uptake, BtuC"/>
    <property type="match status" value="1"/>
</dbReference>
<feature type="transmembrane region" description="Helical" evidence="9">
    <location>
        <begin position="105"/>
        <end position="123"/>
    </location>
</feature>
<dbReference type="GO" id="GO:0055085">
    <property type="term" value="P:transmembrane transport"/>
    <property type="evidence" value="ECO:0007669"/>
    <property type="project" value="InterPro"/>
</dbReference>
<feature type="transmembrane region" description="Helical" evidence="9">
    <location>
        <begin position="241"/>
        <end position="261"/>
    </location>
</feature>
<evidence type="ECO:0000313" key="11">
    <source>
        <dbReference type="EMBL" id="QRP71236.1"/>
    </source>
</evidence>
<dbReference type="GO" id="GO:0043190">
    <property type="term" value="C:ATP-binding cassette (ABC) transporter complex"/>
    <property type="evidence" value="ECO:0007669"/>
    <property type="project" value="InterPro"/>
</dbReference>
<dbReference type="InterPro" id="IPR001626">
    <property type="entry name" value="ABC_TroCD"/>
</dbReference>
<feature type="transmembrane region" description="Helical" evidence="9">
    <location>
        <begin position="180"/>
        <end position="203"/>
    </location>
</feature>
<organism evidence="10 12">
    <name type="scientific">Corynebacterium glucuronolyticum</name>
    <dbReference type="NCBI Taxonomy" id="39791"/>
    <lineage>
        <taxon>Bacteria</taxon>
        <taxon>Bacillati</taxon>
        <taxon>Actinomycetota</taxon>
        <taxon>Actinomycetes</taxon>
        <taxon>Mycobacteriales</taxon>
        <taxon>Corynebacteriaceae</taxon>
        <taxon>Corynebacterium</taxon>
    </lineage>
</organism>
<evidence type="ECO:0000256" key="9">
    <source>
        <dbReference type="SAM" id="Phobius"/>
    </source>
</evidence>
<dbReference type="RefSeq" id="WP_005390311.1">
    <property type="nucleotide sequence ID" value="NZ_CP066007.1"/>
</dbReference>
<evidence type="ECO:0000256" key="3">
    <source>
        <dbReference type="ARBA" id="ARBA00022448"/>
    </source>
</evidence>
<dbReference type="SUPFAM" id="SSF81345">
    <property type="entry name" value="ABC transporter involved in vitamin B12 uptake, BtuC"/>
    <property type="match status" value="1"/>
</dbReference>
<feature type="transmembrane region" description="Helical" evidence="9">
    <location>
        <begin position="12"/>
        <end position="38"/>
    </location>
</feature>
<keyword evidence="4" id="KW-1003">Cell membrane</keyword>
<evidence type="ECO:0000256" key="1">
    <source>
        <dbReference type="ARBA" id="ARBA00004651"/>
    </source>
</evidence>
<keyword evidence="6 9" id="KW-1133">Transmembrane helix</keyword>
<evidence type="ECO:0000313" key="10">
    <source>
        <dbReference type="EMBL" id="QQB46297.1"/>
    </source>
</evidence>
<feature type="transmembrane region" description="Helical" evidence="9">
    <location>
        <begin position="267"/>
        <end position="285"/>
    </location>
</feature>
<evidence type="ECO:0000256" key="8">
    <source>
        <dbReference type="RuleBase" id="RU003943"/>
    </source>
</evidence>
<feature type="transmembrane region" description="Helical" evidence="9">
    <location>
        <begin position="74"/>
        <end position="93"/>
    </location>
</feature>